<protein>
    <submittedName>
        <fullName evidence="1">Uncharacterized protein</fullName>
    </submittedName>
</protein>
<dbReference type="EMBL" id="BK014726">
    <property type="protein sequence ID" value="DAD72805.1"/>
    <property type="molecule type" value="Genomic_DNA"/>
</dbReference>
<reference evidence="1" key="1">
    <citation type="journal article" date="2021" name="Proc. Natl. Acad. Sci. U.S.A.">
        <title>A Catalog of Tens of Thousands of Viruses from Human Metagenomes Reveals Hidden Associations with Chronic Diseases.</title>
        <authorList>
            <person name="Tisza M.J."/>
            <person name="Buck C.B."/>
        </authorList>
    </citation>
    <scope>NUCLEOTIDE SEQUENCE</scope>
    <source>
        <strain evidence="1">CtYBm1</strain>
    </source>
</reference>
<proteinExistence type="predicted"/>
<name>A0A8S5LRY2_9CAUD</name>
<accession>A0A8S5LRY2</accession>
<organism evidence="1">
    <name type="scientific">Siphoviridae sp. ctYBm1</name>
    <dbReference type="NCBI Taxonomy" id="2826374"/>
    <lineage>
        <taxon>Viruses</taxon>
        <taxon>Duplodnaviria</taxon>
        <taxon>Heunggongvirae</taxon>
        <taxon>Uroviricota</taxon>
        <taxon>Caudoviricetes</taxon>
    </lineage>
</organism>
<evidence type="ECO:0000313" key="1">
    <source>
        <dbReference type="EMBL" id="DAD72805.1"/>
    </source>
</evidence>
<sequence length="89" mass="10426">MLMNKFPYNPKKYVEALAKAAAVYSKELYHDEFHRPRYSYAMTLEKAGVKKFCKYKVNEIYRLINDIRTKKNLPEVPLFSGEALCTEGL</sequence>